<evidence type="ECO:0000256" key="1">
    <source>
        <dbReference type="SAM" id="SignalP"/>
    </source>
</evidence>
<dbReference type="RefSeq" id="WP_014234728.1">
    <property type="nucleotide sequence ID" value="NZ_ATFJ01000036.1"/>
</dbReference>
<keyword evidence="3" id="KW-1185">Reference proteome</keyword>
<proteinExistence type="predicted"/>
<evidence type="ECO:0000313" key="3">
    <source>
        <dbReference type="Proteomes" id="UP000092741"/>
    </source>
</evidence>
<protein>
    <submittedName>
        <fullName evidence="2">Acyl-CoA synthetase</fullName>
    </submittedName>
</protein>
<dbReference type="Pfam" id="PF11777">
    <property type="entry name" value="DUF3316"/>
    <property type="match status" value="1"/>
</dbReference>
<feature type="signal peptide" evidence="1">
    <location>
        <begin position="1"/>
        <end position="19"/>
    </location>
</feature>
<evidence type="ECO:0000313" key="2">
    <source>
        <dbReference type="EMBL" id="ANQ14731.1"/>
    </source>
</evidence>
<accession>A0AAN0Y680</accession>
<dbReference type="EMBL" id="CP016346">
    <property type="protein sequence ID" value="ANQ14731.1"/>
    <property type="molecule type" value="Genomic_DNA"/>
</dbReference>
<dbReference type="KEGG" id="vna:PN96_22990"/>
<organism evidence="2 3">
    <name type="scientific">Vibrio natriegens NBRC 15636 = ATCC 14048 = DSM 759</name>
    <dbReference type="NCBI Taxonomy" id="1219067"/>
    <lineage>
        <taxon>Bacteria</taxon>
        <taxon>Pseudomonadati</taxon>
        <taxon>Pseudomonadota</taxon>
        <taxon>Gammaproteobacteria</taxon>
        <taxon>Vibrionales</taxon>
        <taxon>Vibrionaceae</taxon>
        <taxon>Vibrio</taxon>
    </lineage>
</organism>
<gene>
    <name evidence="2" type="ORF">BA890_18485</name>
</gene>
<dbReference type="AlphaFoldDB" id="A0AAN0Y680"/>
<feature type="chain" id="PRO_5042844517" evidence="1">
    <location>
        <begin position="20"/>
        <end position="113"/>
    </location>
</feature>
<dbReference type="PIRSF" id="PIRSF028299">
    <property type="entry name" value="UCP028299"/>
    <property type="match status" value="1"/>
</dbReference>
<sequence length="113" mass="12803">MKKLFVLTSGLLMASSVFASNITITEHTNMDAGTYQSREQALNAGFDLSDSLKSMSKSELRREFGLFGYTNVNNINIDDSKVIIKEVAYARDDIQYRAVLNVDYHFNAMRLHD</sequence>
<name>A0AAN0Y680_VIBNA</name>
<keyword evidence="1" id="KW-0732">Signal</keyword>
<dbReference type="GeneID" id="70915721"/>
<dbReference type="InterPro" id="IPR016879">
    <property type="entry name" value="UCP028299"/>
</dbReference>
<dbReference type="Proteomes" id="UP000092741">
    <property type="component" value="Chromosome 2"/>
</dbReference>
<reference evidence="2 3" key="1">
    <citation type="submission" date="2016-07" db="EMBL/GenBank/DDBJ databases">
        <title>Developing Vibrio natriegens as a novel, fast-growing host for biotechnology.</title>
        <authorList>
            <person name="Weinstock M.T."/>
            <person name="Hesek E.D."/>
            <person name="Wilson C.M."/>
            <person name="Gibson D.G."/>
        </authorList>
    </citation>
    <scope>NUCLEOTIDE SEQUENCE [LARGE SCALE GENOMIC DNA]</scope>
    <source>
        <strain evidence="2 3">ATCC 14048</strain>
    </source>
</reference>